<protein>
    <submittedName>
        <fullName evidence="3">RimK family alpha-L-glutamate ligase</fullName>
    </submittedName>
</protein>
<dbReference type="PROSITE" id="PS50975">
    <property type="entry name" value="ATP_GRASP"/>
    <property type="match status" value="1"/>
</dbReference>
<keyword evidence="1" id="KW-0547">Nucleotide-binding</keyword>
<dbReference type="InterPro" id="IPR053191">
    <property type="entry name" value="DcsG_Biosynth_Enzyme"/>
</dbReference>
<keyword evidence="4" id="KW-1185">Reference proteome</keyword>
<dbReference type="PANTHER" id="PTHR39217:SF1">
    <property type="entry name" value="GLUTATHIONE SYNTHETASE"/>
    <property type="match status" value="1"/>
</dbReference>
<dbReference type="PANTHER" id="PTHR39217">
    <property type="match status" value="1"/>
</dbReference>
<evidence type="ECO:0000259" key="2">
    <source>
        <dbReference type="PROSITE" id="PS50975"/>
    </source>
</evidence>
<keyword evidence="1" id="KW-0067">ATP-binding</keyword>
<name>A0ABV6TYU1_9ACTN</name>
<dbReference type="Proteomes" id="UP001589870">
    <property type="component" value="Unassembled WGS sequence"/>
</dbReference>
<dbReference type="SUPFAM" id="SSF56059">
    <property type="entry name" value="Glutathione synthetase ATP-binding domain-like"/>
    <property type="match status" value="1"/>
</dbReference>
<evidence type="ECO:0000256" key="1">
    <source>
        <dbReference type="PROSITE-ProRule" id="PRU00409"/>
    </source>
</evidence>
<dbReference type="InterPro" id="IPR011761">
    <property type="entry name" value="ATP-grasp"/>
</dbReference>
<comment type="caution">
    <text evidence="3">The sequence shown here is derived from an EMBL/GenBank/DDBJ whole genome shotgun (WGS) entry which is preliminary data.</text>
</comment>
<sequence length="292" mass="32546">MKVAYVTTDHPVAGHDDEREIVLAAWYGAGIEGSPAAWDDPRVDWSSFDAAVIRSTWDYIDSRDDFVAWAGRAGTATRLFNPASVIEWNTDKTYLRDLGVPIVPTCWGSPGARFSEKGSSEGGFPDWDEYVVKPAVSAGARGALRTVDRVAAEKHAAGLLDEGRTVMIQPYLRTVEHEGELSLLYFGGQFSHAVRRHPMLSDAELTTEDRATLRDPDDDQFALAERVLDQCARRFPGEVPADLLYARVDLVRMPDGEPVLMELEVVEPYLFLRYELAAPDMFAQALVELLRR</sequence>
<evidence type="ECO:0000313" key="3">
    <source>
        <dbReference type="EMBL" id="MFC0861387.1"/>
    </source>
</evidence>
<organism evidence="3 4">
    <name type="scientific">Sphaerimonospora cavernae</name>
    <dbReference type="NCBI Taxonomy" id="1740611"/>
    <lineage>
        <taxon>Bacteria</taxon>
        <taxon>Bacillati</taxon>
        <taxon>Actinomycetota</taxon>
        <taxon>Actinomycetes</taxon>
        <taxon>Streptosporangiales</taxon>
        <taxon>Streptosporangiaceae</taxon>
        <taxon>Sphaerimonospora</taxon>
    </lineage>
</organism>
<proteinExistence type="predicted"/>
<accession>A0ABV6TYU1</accession>
<dbReference type="GO" id="GO:0016874">
    <property type="term" value="F:ligase activity"/>
    <property type="evidence" value="ECO:0007669"/>
    <property type="project" value="UniProtKB-KW"/>
</dbReference>
<dbReference type="EMBL" id="JBHMQT010000003">
    <property type="protein sequence ID" value="MFC0861387.1"/>
    <property type="molecule type" value="Genomic_DNA"/>
</dbReference>
<dbReference type="RefSeq" id="WP_394299586.1">
    <property type="nucleotide sequence ID" value="NZ_JBHMQT010000003.1"/>
</dbReference>
<reference evidence="3 4" key="1">
    <citation type="submission" date="2024-09" db="EMBL/GenBank/DDBJ databases">
        <authorList>
            <person name="Sun Q."/>
            <person name="Mori K."/>
        </authorList>
    </citation>
    <scope>NUCLEOTIDE SEQUENCE [LARGE SCALE GENOMIC DNA]</scope>
    <source>
        <strain evidence="3 4">TBRC 1851</strain>
    </source>
</reference>
<keyword evidence="3" id="KW-0436">Ligase</keyword>
<feature type="domain" description="ATP-grasp" evidence="2">
    <location>
        <begin position="92"/>
        <end position="291"/>
    </location>
</feature>
<gene>
    <name evidence="3" type="ORF">ACFHYQ_03655</name>
</gene>
<evidence type="ECO:0000313" key="4">
    <source>
        <dbReference type="Proteomes" id="UP001589870"/>
    </source>
</evidence>